<accession>A0A7X1ZE74</accession>
<evidence type="ECO:0000313" key="2">
    <source>
        <dbReference type="Proteomes" id="UP000434582"/>
    </source>
</evidence>
<comment type="caution">
    <text evidence="1">The sequence shown here is derived from an EMBL/GenBank/DDBJ whole genome shotgun (WGS) entry which is preliminary data.</text>
</comment>
<dbReference type="EMBL" id="WIVE01000028">
    <property type="protein sequence ID" value="MQX36914.1"/>
    <property type="molecule type" value="Genomic_DNA"/>
</dbReference>
<reference evidence="1 2" key="1">
    <citation type="submission" date="2019-10" db="EMBL/GenBank/DDBJ databases">
        <title>Draft whole-genome sequence of the purple nonsulfur photosynthetic bacterium Roseospira navarrensis DSM 15114.</title>
        <authorList>
            <person name="Kyndt J.A."/>
            <person name="Meyer T.E."/>
        </authorList>
    </citation>
    <scope>NUCLEOTIDE SEQUENCE [LARGE SCALE GENOMIC DNA]</scope>
    <source>
        <strain evidence="1 2">DSM 15114</strain>
    </source>
</reference>
<dbReference type="Proteomes" id="UP000434582">
    <property type="component" value="Unassembled WGS sequence"/>
</dbReference>
<evidence type="ECO:0000313" key="1">
    <source>
        <dbReference type="EMBL" id="MQX36914.1"/>
    </source>
</evidence>
<name>A0A7X1ZE74_9PROT</name>
<organism evidence="1 2">
    <name type="scientific">Roseospira navarrensis</name>
    <dbReference type="NCBI Taxonomy" id="140058"/>
    <lineage>
        <taxon>Bacteria</taxon>
        <taxon>Pseudomonadati</taxon>
        <taxon>Pseudomonadota</taxon>
        <taxon>Alphaproteobacteria</taxon>
        <taxon>Rhodospirillales</taxon>
        <taxon>Rhodospirillaceae</taxon>
        <taxon>Roseospira</taxon>
    </lineage>
</organism>
<proteinExistence type="predicted"/>
<dbReference type="AlphaFoldDB" id="A0A7X1ZE74"/>
<sequence>MSQPSAIRVVQARPPGVPGASALDDLAAITVEGLRALGHTVDHATEDIDPETLTILIGGHLLESRGIEAVPPEVVVYNAVTVPPGGLADRFPGYARLLARNPVWDVSRTSLDALAAFSSRTAGDGLQHVPPGWVPGLGRVPVARAQDIGLLYIGPMDRVRWRLLADLESQGHAVRHVAEVYGNKRDALVARARLVLELAPMEDQTPEPTRLLYLLSNRKAVLAESTPELEADALLRTGVRLASLEELTRAAQRLGNDIDGRNALELRGLDAVRRRDAASVLKRALADLPARATRPRP</sequence>
<keyword evidence="2" id="KW-1185">Reference proteome</keyword>
<dbReference type="RefSeq" id="WP_153343861.1">
    <property type="nucleotide sequence ID" value="NZ_WIVE01000028.1"/>
</dbReference>
<protein>
    <submittedName>
        <fullName evidence="1">Uncharacterized protein</fullName>
    </submittedName>
</protein>
<dbReference type="OrthoDB" id="5443558at2"/>
<feature type="non-terminal residue" evidence="1">
    <location>
        <position position="297"/>
    </location>
</feature>
<gene>
    <name evidence="1" type="ORF">GHC57_10340</name>
</gene>